<proteinExistence type="predicted"/>
<evidence type="ECO:0000313" key="5">
    <source>
        <dbReference type="EMBL" id="AKS26438.1"/>
    </source>
</evidence>
<organism evidence="5 6">
    <name type="scientific">Diachasmimorpha longicaudata entomopoxvirus</name>
    <dbReference type="NCBI Taxonomy" id="109981"/>
    <lineage>
        <taxon>Viruses</taxon>
        <taxon>Varidnaviria</taxon>
        <taxon>Bamfordvirae</taxon>
        <taxon>Nucleocytoviricota</taxon>
        <taxon>Pokkesviricetes</taxon>
        <taxon>Chitovirales</taxon>
        <taxon>Poxviridae</taxon>
        <taxon>Entomopoxvirinae</taxon>
        <taxon>Epsilonentomopoxvirus</taxon>
        <taxon>Epsilonentomopoxvirus dlongicaudata</taxon>
        <taxon>Diachasmimorpha entomopoxvirus</taxon>
    </lineage>
</organism>
<comment type="function">
    <text evidence="3">Major component of the virion core that undergoes proteolytic processing during the immature virion (IV) to mature virion (MV) transition. Essential for the formation of a structurally normal core.</text>
</comment>
<evidence type="ECO:0000256" key="2">
    <source>
        <dbReference type="ARBA" id="ARBA00022844"/>
    </source>
</evidence>
<reference evidence="5 6" key="1">
    <citation type="submission" date="2015-04" db="EMBL/GenBank/DDBJ databases">
        <title>Diachasmimorpha longicaudata entomopoxvirus genome.</title>
        <authorList>
            <person name="Coffman K.A."/>
            <person name="Burke G.R."/>
        </authorList>
    </citation>
    <scope>NUCLEOTIDE SEQUENCE [LARGE SCALE GENOMIC DNA]</scope>
</reference>
<evidence type="ECO:0000256" key="4">
    <source>
        <dbReference type="ARBA" id="ARBA00032365"/>
    </source>
</evidence>
<protein>
    <recommendedName>
        <fullName evidence="4">Virion core protein 4b</fullName>
    </recommendedName>
</protein>
<dbReference type="KEGG" id="vg:80534571"/>
<dbReference type="GeneID" id="80534571"/>
<keyword evidence="6" id="KW-1185">Reference proteome</keyword>
<keyword evidence="2" id="KW-0946">Virion</keyword>
<dbReference type="Pfam" id="PF03292">
    <property type="entry name" value="Pox_P4B"/>
    <property type="match status" value="1"/>
</dbReference>
<dbReference type="EMBL" id="KR095315">
    <property type="protein sequence ID" value="AKS26438.1"/>
    <property type="molecule type" value="Genomic_DNA"/>
</dbReference>
<gene>
    <name evidence="5" type="primary">P4b</name>
    <name evidence="5" type="ORF">DLEV_147</name>
</gene>
<dbReference type="GO" id="GO:0044423">
    <property type="term" value="C:virion component"/>
    <property type="evidence" value="ECO:0007669"/>
    <property type="project" value="UniProtKB-KW"/>
</dbReference>
<name>A0A7R5WS57_9POXV</name>
<evidence type="ECO:0000313" key="6">
    <source>
        <dbReference type="Proteomes" id="UP000593702"/>
    </source>
</evidence>
<dbReference type="InterPro" id="IPR004972">
    <property type="entry name" value="P4B"/>
</dbReference>
<comment type="subcellular location">
    <subcellularLocation>
        <location evidence="1">Virion</location>
    </subcellularLocation>
</comment>
<evidence type="ECO:0000256" key="1">
    <source>
        <dbReference type="ARBA" id="ARBA00004328"/>
    </source>
</evidence>
<sequence length="647" mass="73958">MNSQIYINTKCVPENLKHISGKSVDLEISCTKNSNHLCYLSSCAIGSPSYAPAAISPLQYKQAVKAGASKKREVAKKDEMHPIDIKVIGDNILKTLHDEYVTMGKTISDNVIVGLINKHLNTQRINFSRGETDMLIQYIRNNLSSLFKESIMVSHPLFQLIKQRGKMLEYTTSLNYSQNHDQLVAITRHISTNWRGIQNLKHLTKPLSFGQDNIIHPLFVLLFGLKMPGFEDLVISQDYLTMLKDLATDRFNKDNMMLLWLRTADTALLPTRDVDHSENLNNENLRVRISVMLRELSYKIRTGIFNSEISNKLLKILSHIVMPDTSFEEENFLHAIFATFSFKPTLLARTHQAVQPFALMGNSSDFVPSAVYTIQYPISDFMLTQGNRPFLSELNFKDIGYDPLRKKVIFMYSDQNQLSDEQLLLTNILKNLGTQTAEANIYDALPTLVTRAGILPDVYENIKKTKILLTNGLFCVSVPRYEKRLFGGPDFSFFRNSNLSEGYNLTPIIISPKITVHNKDYELCGALCYDIIEHSDLPDFVPKYLKIGTTALIKLDNGKWWEYNPQLYVLPERLDAKMRRLMEGKTNAEKTEIKNRILNGEFEAADMEIEEGEAMDKIQKCGCLLFYSENYEQYLARIRMAALGRTF</sequence>
<dbReference type="RefSeq" id="YP_010796894.1">
    <property type="nucleotide sequence ID" value="NC_076102.1"/>
</dbReference>
<dbReference type="Proteomes" id="UP000593702">
    <property type="component" value="Segment"/>
</dbReference>
<accession>A0A7R5WS57</accession>
<evidence type="ECO:0000256" key="3">
    <source>
        <dbReference type="ARBA" id="ARBA00025179"/>
    </source>
</evidence>